<comment type="caution">
    <text evidence="14">The sequence shown here is derived from an EMBL/GenBank/DDBJ whole genome shotgun (WGS) entry which is preliminary data.</text>
</comment>
<dbReference type="InterPro" id="IPR036390">
    <property type="entry name" value="WH_DNA-bd_sf"/>
</dbReference>
<gene>
    <name evidence="14" type="ORF">WHR41_02525</name>
</gene>
<keyword evidence="5" id="KW-0067">ATP-binding</keyword>
<dbReference type="EC" id="5.6.2.4" evidence="9"/>
<dbReference type="InterPro" id="IPR011545">
    <property type="entry name" value="DEAD/DEAH_box_helicase_dom"/>
</dbReference>
<evidence type="ECO:0000256" key="2">
    <source>
        <dbReference type="ARBA" id="ARBA00022741"/>
    </source>
</evidence>
<evidence type="ECO:0000259" key="12">
    <source>
        <dbReference type="PROSITE" id="PS51192"/>
    </source>
</evidence>
<reference evidence="14 15" key="1">
    <citation type="journal article" date="2020" name="Microbiol. Resour. Announc.">
        <title>Draft Genome Sequence of a Cladosporium Species Isolated from the Mesophotic Ascidian Didemnum maculosum.</title>
        <authorList>
            <person name="Gioti A."/>
            <person name="Siaperas R."/>
            <person name="Nikolaivits E."/>
            <person name="Le Goff G."/>
            <person name="Ouazzani J."/>
            <person name="Kotoulas G."/>
            <person name="Topakas E."/>
        </authorList>
    </citation>
    <scope>NUCLEOTIDE SEQUENCE [LARGE SCALE GENOMIC DNA]</scope>
    <source>
        <strain evidence="14 15">TM138-S3</strain>
    </source>
</reference>
<dbReference type="Gene3D" id="1.10.3380.10">
    <property type="entry name" value="Sec63 N-terminal domain-like domain"/>
    <property type="match status" value="1"/>
</dbReference>
<dbReference type="EMBL" id="JAAQHG020000006">
    <property type="protein sequence ID" value="KAL1588962.1"/>
    <property type="molecule type" value="Genomic_DNA"/>
</dbReference>
<evidence type="ECO:0000256" key="1">
    <source>
        <dbReference type="ARBA" id="ARBA00010140"/>
    </source>
</evidence>
<evidence type="ECO:0000256" key="6">
    <source>
        <dbReference type="ARBA" id="ARBA00023235"/>
    </source>
</evidence>
<accession>A0AB34KXY7</accession>
<dbReference type="SUPFAM" id="SSF158702">
    <property type="entry name" value="Sec63 N-terminal domain-like"/>
    <property type="match status" value="1"/>
</dbReference>
<dbReference type="PROSITE" id="PS51192">
    <property type="entry name" value="HELICASE_ATP_BIND_1"/>
    <property type="match status" value="1"/>
</dbReference>
<evidence type="ECO:0000256" key="9">
    <source>
        <dbReference type="ARBA" id="ARBA00034808"/>
    </source>
</evidence>
<evidence type="ECO:0000313" key="14">
    <source>
        <dbReference type="EMBL" id="KAL1588962.1"/>
    </source>
</evidence>
<dbReference type="Pfam" id="PF23445">
    <property type="entry name" value="WHD_SNRNP200"/>
    <property type="match status" value="1"/>
</dbReference>
<dbReference type="PROSITE" id="PS51194">
    <property type="entry name" value="HELICASE_CTER"/>
    <property type="match status" value="1"/>
</dbReference>
<feature type="region of interest" description="Disordered" evidence="11">
    <location>
        <begin position="98"/>
        <end position="195"/>
    </location>
</feature>
<dbReference type="SUPFAM" id="SSF46785">
    <property type="entry name" value="Winged helix' DNA-binding domain"/>
    <property type="match status" value="1"/>
</dbReference>
<dbReference type="GeneID" id="96003969"/>
<dbReference type="InterPro" id="IPR057842">
    <property type="entry name" value="WH_MER3"/>
</dbReference>
<dbReference type="SMART" id="SM00487">
    <property type="entry name" value="DEXDc"/>
    <property type="match status" value="1"/>
</dbReference>
<dbReference type="InterPro" id="IPR052247">
    <property type="entry name" value="Meiotic_Crossover_Helicase"/>
</dbReference>
<comment type="catalytic activity">
    <reaction evidence="10">
        <text>ATP + H2O = ADP + phosphate + H(+)</text>
        <dbReference type="Rhea" id="RHEA:13065"/>
        <dbReference type="ChEBI" id="CHEBI:15377"/>
        <dbReference type="ChEBI" id="CHEBI:15378"/>
        <dbReference type="ChEBI" id="CHEBI:30616"/>
        <dbReference type="ChEBI" id="CHEBI:43474"/>
        <dbReference type="ChEBI" id="CHEBI:456216"/>
        <dbReference type="EC" id="5.6.2.4"/>
    </reaction>
</comment>
<evidence type="ECO:0000256" key="3">
    <source>
        <dbReference type="ARBA" id="ARBA00022801"/>
    </source>
</evidence>
<feature type="domain" description="Helicase C-terminal" evidence="13">
    <location>
        <begin position="452"/>
        <end position="644"/>
    </location>
</feature>
<keyword evidence="15" id="KW-1185">Reference proteome</keyword>
<evidence type="ECO:0000256" key="5">
    <source>
        <dbReference type="ARBA" id="ARBA00022840"/>
    </source>
</evidence>
<dbReference type="Gene3D" id="3.40.50.300">
    <property type="entry name" value="P-loop containing nucleotide triphosphate hydrolases"/>
    <property type="match status" value="2"/>
</dbReference>
<feature type="compositionally biased region" description="Polar residues" evidence="11">
    <location>
        <begin position="136"/>
        <end position="152"/>
    </location>
</feature>
<proteinExistence type="inferred from homology"/>
<dbReference type="InterPro" id="IPR027417">
    <property type="entry name" value="P-loop_NTPase"/>
</dbReference>
<dbReference type="RefSeq" id="XP_069232067.1">
    <property type="nucleotide sequence ID" value="XM_069371131.1"/>
</dbReference>
<evidence type="ECO:0000313" key="15">
    <source>
        <dbReference type="Proteomes" id="UP000803884"/>
    </source>
</evidence>
<dbReference type="InterPro" id="IPR014001">
    <property type="entry name" value="Helicase_ATP-bd"/>
</dbReference>
<dbReference type="SMART" id="SM00973">
    <property type="entry name" value="Sec63"/>
    <property type="match status" value="1"/>
</dbReference>
<feature type="region of interest" description="Disordered" evidence="11">
    <location>
        <begin position="1159"/>
        <end position="1220"/>
    </location>
</feature>
<keyword evidence="2" id="KW-0547">Nucleotide-binding</keyword>
<dbReference type="GO" id="GO:0003676">
    <property type="term" value="F:nucleic acid binding"/>
    <property type="evidence" value="ECO:0007669"/>
    <property type="project" value="InterPro"/>
</dbReference>
<dbReference type="Gene3D" id="1.10.10.10">
    <property type="entry name" value="Winged helix-like DNA-binding domain superfamily/Winged helix DNA-binding domain"/>
    <property type="match status" value="1"/>
</dbReference>
<dbReference type="SMART" id="SM00490">
    <property type="entry name" value="HELICc"/>
    <property type="match status" value="1"/>
</dbReference>
<dbReference type="Pfam" id="PF00270">
    <property type="entry name" value="DEAD"/>
    <property type="match status" value="1"/>
</dbReference>
<dbReference type="FunFam" id="1.10.3380.10:FF:000012">
    <property type="entry name" value="DEAD/DEAH box DNA helicase"/>
    <property type="match status" value="1"/>
</dbReference>
<comment type="catalytic activity">
    <reaction evidence="8">
        <text>Couples ATP hydrolysis with the unwinding of duplex DNA by translocating in the 3'-5' direction.</text>
        <dbReference type="EC" id="5.6.2.4"/>
    </reaction>
</comment>
<dbReference type="SUPFAM" id="SSF52540">
    <property type="entry name" value="P-loop containing nucleoside triphosphate hydrolases"/>
    <property type="match status" value="1"/>
</dbReference>
<evidence type="ECO:0000256" key="4">
    <source>
        <dbReference type="ARBA" id="ARBA00022806"/>
    </source>
</evidence>
<evidence type="ECO:0000256" key="10">
    <source>
        <dbReference type="ARBA" id="ARBA00048988"/>
    </source>
</evidence>
<keyword evidence="3" id="KW-0378">Hydrolase</keyword>
<dbReference type="Proteomes" id="UP000803884">
    <property type="component" value="Unassembled WGS sequence"/>
</dbReference>
<dbReference type="PANTHER" id="PTHR47835:SF3">
    <property type="entry name" value="HELICASE FOR MEIOSIS 1"/>
    <property type="match status" value="1"/>
</dbReference>
<feature type="compositionally biased region" description="Polar residues" evidence="11">
    <location>
        <begin position="1201"/>
        <end position="1211"/>
    </location>
</feature>
<dbReference type="InterPro" id="IPR036388">
    <property type="entry name" value="WH-like_DNA-bd_sf"/>
</dbReference>
<sequence>MNQRIFDQLDQLQRGAREPRLRGAVYNDGHAQRGSYDDDTTAHDEDVAYDNGDAYPRVARGDRYLEIPLEQYYDDLSAMDVSDQAVYYDRRTHMESRMLPPQPNYFQHESQRPQAHEPSLGSQFDLSRYPYAGTGVPSSSSPYNQTLPSSPVVNARTRKSTDTQQMFDRPAAQPSHGRRPQHDSATLSANFDSRRWVDEPGAVEPRLEARSKLQPPTTVQGLPVVQGITLIPTHRLPDRFRSLFHFPLFNAVQSKCFPVMYDTNDNFVLSAPTGSGKTAILELAICRLITNHANGTYKVIYQAPTKSLCSERQRDWQKKFAPLDLQVAELTGDTENAQLRNVQHASIIITTPEKWDSITRRWRDHQKLVQMVKLFLIDEVHILKEDRGATLEAIVSRMKSVGTDIRFVALSATVPNSQDIATWLGKDSMTPQIPAPRERFGEEFRPVPLAKHLTDVVAKWSQRKPIMVFCFTRASCAETAKLLGTWWASKDAKERLWEAPSRRVVVEDKELKDTVSSGVAYHHAGLSANDRNTIERAYLEGDINVICCTSTLAVGVNLPCHMVIIKNTVAYQSNGGSGSCKEYSDLEIMQMLGRAGRPQFDKSAVAVILTRLQKQKHYEKMVSGQEILESCMHRNLIDHLNAEISLGTITNAATAKRWLSSTFLYVRLKENPDYYNLDGDTAGRNLEERLENICIKEIALLERNNLVHNAPKLQCTEVGDAMARYYLRFDTMITLLALPRQAKTSEILSSIAQAAEFHEIRFRSGEKTTYKALNQNASIKFPIPVNLDAPAHKISLIIQAVLGAIELPTEDQKQRMDFNTAKTLIFSNIQRVIRCVIDCQLHLQDSVTARNALALARSLGAYVWDDSPLHMRQLDGVGLISVRKLVAVGLKTVEDIETTEQIRLEHILSRNPPFGLQLQEKARAFPKLRVALKMVGNPIVRADSPVTVRICADIGFMNEKTPEIFQNKAVYVCLIAELSDGCLLHFARISAKKLSTGQEVLFEAKLDNATQTVRAYVMCDQIAGTLRSAILKPEVPLHAFPAATAGGGTHERTRANNVPVQDGARLGSKRKASGTGVDEFGDADIDDSDFVLAGNGGFESIDDFDEVVEPVRVNRNRMTGATAAPAGPQEPKQLENGKWACNHNCKDKTACKHLCCREGLDKKPKPPKPKTDKQQQDYVAGPKQTQLSMPASKKVKPSLPLPQSQKTSSTLGRVPPRGPEIDNFNSLHVNIPSNTGPVSYPRTMHPEPIAPKLAPEPGLPRLKFSEAARLAEQDVYSDDFHSLDQLSVFDEAAAVQHKGHVKDGSQKLRGFAKDIATAVWAPKVI</sequence>
<dbReference type="GO" id="GO:0016787">
    <property type="term" value="F:hydrolase activity"/>
    <property type="evidence" value="ECO:0007669"/>
    <property type="project" value="UniProtKB-KW"/>
</dbReference>
<keyword evidence="4" id="KW-0347">Helicase</keyword>
<evidence type="ECO:0000256" key="11">
    <source>
        <dbReference type="SAM" id="MobiDB-lite"/>
    </source>
</evidence>
<dbReference type="PANTHER" id="PTHR47835">
    <property type="entry name" value="HFM1, ATP DEPENDENT DNA HELICASE HOMOLOG"/>
    <property type="match status" value="1"/>
</dbReference>
<organism evidence="14 15">
    <name type="scientific">Cladosporium halotolerans</name>
    <dbReference type="NCBI Taxonomy" id="1052096"/>
    <lineage>
        <taxon>Eukaryota</taxon>
        <taxon>Fungi</taxon>
        <taxon>Dikarya</taxon>
        <taxon>Ascomycota</taxon>
        <taxon>Pezizomycotina</taxon>
        <taxon>Dothideomycetes</taxon>
        <taxon>Dothideomycetidae</taxon>
        <taxon>Cladosporiales</taxon>
        <taxon>Cladosporiaceae</taxon>
        <taxon>Cladosporium</taxon>
    </lineage>
</organism>
<keyword evidence="7" id="KW-0469">Meiosis</keyword>
<dbReference type="GO" id="GO:0005524">
    <property type="term" value="F:ATP binding"/>
    <property type="evidence" value="ECO:0007669"/>
    <property type="project" value="UniProtKB-KW"/>
</dbReference>
<evidence type="ECO:0000256" key="8">
    <source>
        <dbReference type="ARBA" id="ARBA00034617"/>
    </source>
</evidence>
<dbReference type="InterPro" id="IPR004179">
    <property type="entry name" value="Sec63-dom"/>
</dbReference>
<dbReference type="GO" id="GO:0051321">
    <property type="term" value="P:meiotic cell cycle"/>
    <property type="evidence" value="ECO:0007669"/>
    <property type="project" value="UniProtKB-KW"/>
</dbReference>
<dbReference type="GO" id="GO:0043138">
    <property type="term" value="F:3'-5' DNA helicase activity"/>
    <property type="evidence" value="ECO:0007669"/>
    <property type="project" value="UniProtKB-EC"/>
</dbReference>
<protein>
    <recommendedName>
        <fullName evidence="9">DNA 3'-5' helicase</fullName>
        <ecNumber evidence="9">5.6.2.4</ecNumber>
    </recommendedName>
</protein>
<feature type="region of interest" description="Disordered" evidence="11">
    <location>
        <begin position="1"/>
        <end position="49"/>
    </location>
</feature>
<feature type="domain" description="Helicase ATP-binding" evidence="12">
    <location>
        <begin position="258"/>
        <end position="432"/>
    </location>
</feature>
<dbReference type="Pfam" id="PF02889">
    <property type="entry name" value="Sec63"/>
    <property type="match status" value="1"/>
</dbReference>
<evidence type="ECO:0000259" key="13">
    <source>
        <dbReference type="PROSITE" id="PS51194"/>
    </source>
</evidence>
<feature type="compositionally biased region" description="Basic and acidic residues" evidence="11">
    <location>
        <begin position="1159"/>
        <end position="1175"/>
    </location>
</feature>
<dbReference type="CDD" id="cd18795">
    <property type="entry name" value="SF2_C_Ski2"/>
    <property type="match status" value="1"/>
</dbReference>
<dbReference type="FunFam" id="1.10.10.10:FF:000012">
    <property type="entry name" value="U5 small nuclear ribonucleoprotein helicase"/>
    <property type="match status" value="1"/>
</dbReference>
<evidence type="ECO:0000256" key="7">
    <source>
        <dbReference type="ARBA" id="ARBA00023254"/>
    </source>
</evidence>
<name>A0AB34KXY7_9PEZI</name>
<comment type="similarity">
    <text evidence="1">Belongs to the helicase family. SKI2 subfamily.</text>
</comment>
<dbReference type="InterPro" id="IPR001650">
    <property type="entry name" value="Helicase_C-like"/>
</dbReference>
<dbReference type="Pfam" id="PF00271">
    <property type="entry name" value="Helicase_C"/>
    <property type="match status" value="1"/>
</dbReference>
<keyword evidence="6" id="KW-0413">Isomerase</keyword>